<accession>A0A165Q9Z5</accession>
<dbReference type="SMART" id="SM00326">
    <property type="entry name" value="SH3"/>
    <property type="match status" value="1"/>
</dbReference>
<protein>
    <recommendedName>
        <fullName evidence="3">SH3 domain-containing protein</fullName>
    </recommendedName>
</protein>
<dbReference type="Pfam" id="PF07653">
    <property type="entry name" value="SH3_2"/>
    <property type="match status" value="1"/>
</dbReference>
<name>A0A165Q9Z5_9AGAM</name>
<dbReference type="InterPro" id="IPR036028">
    <property type="entry name" value="SH3-like_dom_sf"/>
</dbReference>
<dbReference type="InParanoid" id="A0A165Q9Z5"/>
<evidence type="ECO:0000256" key="2">
    <source>
        <dbReference type="PROSITE-ProRule" id="PRU00192"/>
    </source>
</evidence>
<keyword evidence="5" id="KW-1185">Reference proteome</keyword>
<dbReference type="PROSITE" id="PS50002">
    <property type="entry name" value="SH3"/>
    <property type="match status" value="1"/>
</dbReference>
<organism evidence="4 5">
    <name type="scientific">Neolentinus lepideus HHB14362 ss-1</name>
    <dbReference type="NCBI Taxonomy" id="1314782"/>
    <lineage>
        <taxon>Eukaryota</taxon>
        <taxon>Fungi</taxon>
        <taxon>Dikarya</taxon>
        <taxon>Basidiomycota</taxon>
        <taxon>Agaricomycotina</taxon>
        <taxon>Agaricomycetes</taxon>
        <taxon>Gloeophyllales</taxon>
        <taxon>Gloeophyllaceae</taxon>
        <taxon>Neolentinus</taxon>
    </lineage>
</organism>
<evidence type="ECO:0000313" key="5">
    <source>
        <dbReference type="Proteomes" id="UP000076761"/>
    </source>
</evidence>
<dbReference type="AlphaFoldDB" id="A0A165Q9Z5"/>
<evidence type="ECO:0000259" key="3">
    <source>
        <dbReference type="PROSITE" id="PS50002"/>
    </source>
</evidence>
<dbReference type="SUPFAM" id="SSF50044">
    <property type="entry name" value="SH3-domain"/>
    <property type="match status" value="1"/>
</dbReference>
<dbReference type="InterPro" id="IPR001452">
    <property type="entry name" value="SH3_domain"/>
</dbReference>
<keyword evidence="1 2" id="KW-0728">SH3 domain</keyword>
<feature type="domain" description="SH3" evidence="3">
    <location>
        <begin position="18"/>
        <end position="76"/>
    </location>
</feature>
<sequence length="76" mass="8452">MAPFAKPATRSPQASRSNSLDKYIVAETYVATSPSHISLNLNEEVFILDNSNPNLWKGQIDGREGWFPSSCVRKRG</sequence>
<dbReference type="Proteomes" id="UP000076761">
    <property type="component" value="Unassembled WGS sequence"/>
</dbReference>
<reference evidence="4 5" key="1">
    <citation type="journal article" date="2016" name="Mol. Biol. Evol.">
        <title>Comparative Genomics of Early-Diverging Mushroom-Forming Fungi Provides Insights into the Origins of Lignocellulose Decay Capabilities.</title>
        <authorList>
            <person name="Nagy L.G."/>
            <person name="Riley R."/>
            <person name="Tritt A."/>
            <person name="Adam C."/>
            <person name="Daum C."/>
            <person name="Floudas D."/>
            <person name="Sun H."/>
            <person name="Yadav J.S."/>
            <person name="Pangilinan J."/>
            <person name="Larsson K.H."/>
            <person name="Matsuura K."/>
            <person name="Barry K."/>
            <person name="Labutti K."/>
            <person name="Kuo R."/>
            <person name="Ohm R.A."/>
            <person name="Bhattacharya S.S."/>
            <person name="Shirouzu T."/>
            <person name="Yoshinaga Y."/>
            <person name="Martin F.M."/>
            <person name="Grigoriev I.V."/>
            <person name="Hibbett D.S."/>
        </authorList>
    </citation>
    <scope>NUCLEOTIDE SEQUENCE [LARGE SCALE GENOMIC DNA]</scope>
    <source>
        <strain evidence="4 5">HHB14362 ss-1</strain>
    </source>
</reference>
<dbReference type="Gene3D" id="2.30.30.40">
    <property type="entry name" value="SH3 Domains"/>
    <property type="match status" value="1"/>
</dbReference>
<proteinExistence type="predicted"/>
<gene>
    <name evidence="4" type="ORF">NEOLEDRAFT_1138472</name>
</gene>
<dbReference type="OrthoDB" id="10255964at2759"/>
<evidence type="ECO:0000313" key="4">
    <source>
        <dbReference type="EMBL" id="KZT22124.1"/>
    </source>
</evidence>
<evidence type="ECO:0000256" key="1">
    <source>
        <dbReference type="ARBA" id="ARBA00022443"/>
    </source>
</evidence>
<dbReference type="EMBL" id="KV425599">
    <property type="protein sequence ID" value="KZT22124.1"/>
    <property type="molecule type" value="Genomic_DNA"/>
</dbReference>